<dbReference type="InterPro" id="IPR052086">
    <property type="entry name" value="Mannan_Polymerase_Subunit"/>
</dbReference>
<keyword evidence="3" id="KW-0812">Transmembrane</keyword>
<feature type="transmembrane region" description="Helical" evidence="3">
    <location>
        <begin position="12"/>
        <end position="33"/>
    </location>
</feature>
<keyword evidence="5" id="KW-1185">Reference proteome</keyword>
<dbReference type="Gene3D" id="3.90.550.10">
    <property type="entry name" value="Spore Coat Polysaccharide Biosynthesis Protein SpsA, Chain A"/>
    <property type="match status" value="1"/>
</dbReference>
<dbReference type="AlphaFoldDB" id="A0A2T7PCV9"/>
<dbReference type="GO" id="GO:0000136">
    <property type="term" value="C:mannan polymerase complex"/>
    <property type="evidence" value="ECO:0007669"/>
    <property type="project" value="TreeGrafter"/>
</dbReference>
<proteinExistence type="inferred from homology"/>
<dbReference type="OMA" id="WVESDKG"/>
<dbReference type="PANTHER" id="PTHR43083">
    <property type="entry name" value="MANNAN POLYMERASE II"/>
    <property type="match status" value="1"/>
</dbReference>
<comment type="similarity">
    <text evidence="1">Belongs to the ANP1/MMN9/VAN1 family.</text>
</comment>
<dbReference type="OrthoDB" id="2405412at2759"/>
<accession>A0A2T7PCV9</accession>
<dbReference type="SUPFAM" id="SSF53448">
    <property type="entry name" value="Nucleotide-diphospho-sugar transferases"/>
    <property type="match status" value="1"/>
</dbReference>
<feature type="compositionally biased region" description="Polar residues" evidence="2">
    <location>
        <begin position="56"/>
        <end position="66"/>
    </location>
</feature>
<keyword evidence="3" id="KW-0472">Membrane</keyword>
<dbReference type="CDD" id="cd00761">
    <property type="entry name" value="Glyco_tranf_GTA_type"/>
    <property type="match status" value="1"/>
</dbReference>
<dbReference type="EMBL" id="PZQS01000004">
    <property type="protein sequence ID" value="PVD31242.1"/>
    <property type="molecule type" value="Genomic_DNA"/>
</dbReference>
<sequence length="389" mass="43914">MFRKKAHCLARVIVSCALVNVAVIIIFYMWVLASQHPTLQQRDHHVIHHHAPNLGEQRNGSPNKSSPEVPKKPPGTFNASLVVKPQIINDQQPVLPPVPAFSKDDFVPPLNDAILKEYQKYSPREARETIVILTPIHNVAGTLQSTYLHLLQSINYPHRLISVAFGEDGSSDHTLPVAEEVAEELRKSFSSVDVFHFNLTGQIEGSWSVIHERENQYKRRQHLAQSRNLLLKAGLKNQDWVLWIDADVTYFPPDVIQQLLSAQKDVVTPACLFEDSGAKNLKRVYDKNTWRETSFSLDHLKRLSPQDLVLEGYADTQRLWLTDLRAEGKIVPIDGVGGCMLLVKGDCHRQGLIFPETVFQHHIETEGLAKLAKSMGYGVFGMPFVEVLH</sequence>
<organism evidence="4 5">
    <name type="scientific">Pomacea canaliculata</name>
    <name type="common">Golden apple snail</name>
    <dbReference type="NCBI Taxonomy" id="400727"/>
    <lineage>
        <taxon>Eukaryota</taxon>
        <taxon>Metazoa</taxon>
        <taxon>Spiralia</taxon>
        <taxon>Lophotrochozoa</taxon>
        <taxon>Mollusca</taxon>
        <taxon>Gastropoda</taxon>
        <taxon>Caenogastropoda</taxon>
        <taxon>Architaenioglossa</taxon>
        <taxon>Ampullarioidea</taxon>
        <taxon>Ampullariidae</taxon>
        <taxon>Pomacea</taxon>
    </lineage>
</organism>
<dbReference type="Pfam" id="PF03452">
    <property type="entry name" value="Anp1"/>
    <property type="match status" value="1"/>
</dbReference>
<name>A0A2T7PCV9_POMCA</name>
<dbReference type="GO" id="GO:0000032">
    <property type="term" value="P:cell wall mannoprotein biosynthetic process"/>
    <property type="evidence" value="ECO:0007669"/>
    <property type="project" value="TreeGrafter"/>
</dbReference>
<reference evidence="4 5" key="1">
    <citation type="submission" date="2018-04" db="EMBL/GenBank/DDBJ databases">
        <title>The genome of golden apple snail Pomacea canaliculata provides insight into stress tolerance and invasive adaptation.</title>
        <authorList>
            <person name="Liu C."/>
            <person name="Liu B."/>
            <person name="Ren Y."/>
            <person name="Zhang Y."/>
            <person name="Wang H."/>
            <person name="Li S."/>
            <person name="Jiang F."/>
            <person name="Yin L."/>
            <person name="Zhang G."/>
            <person name="Qian W."/>
            <person name="Fan W."/>
        </authorList>
    </citation>
    <scope>NUCLEOTIDE SEQUENCE [LARGE SCALE GENOMIC DNA]</scope>
    <source>
        <strain evidence="4">SZHN2017</strain>
        <tissue evidence="4">Muscle</tissue>
    </source>
</reference>
<dbReference type="InterPro" id="IPR029044">
    <property type="entry name" value="Nucleotide-diphossugar_trans"/>
</dbReference>
<dbReference type="PANTHER" id="PTHR43083:SF6">
    <property type="entry name" value="MANNAN POLYMERASE COMPLEXES SUBUNIT MNN9"/>
    <property type="match status" value="1"/>
</dbReference>
<feature type="region of interest" description="Disordered" evidence="2">
    <location>
        <begin position="52"/>
        <end position="75"/>
    </location>
</feature>
<evidence type="ECO:0000256" key="2">
    <source>
        <dbReference type="SAM" id="MobiDB-lite"/>
    </source>
</evidence>
<dbReference type="STRING" id="400727.A0A2T7PCV9"/>
<evidence type="ECO:0000256" key="1">
    <source>
        <dbReference type="ARBA" id="ARBA00037964"/>
    </source>
</evidence>
<dbReference type="GO" id="GO:0006487">
    <property type="term" value="P:protein N-linked glycosylation"/>
    <property type="evidence" value="ECO:0007669"/>
    <property type="project" value="TreeGrafter"/>
</dbReference>
<keyword evidence="3" id="KW-1133">Transmembrane helix</keyword>
<dbReference type="GO" id="GO:0000009">
    <property type="term" value="F:alpha-1,6-mannosyltransferase activity"/>
    <property type="evidence" value="ECO:0007669"/>
    <property type="project" value="TreeGrafter"/>
</dbReference>
<evidence type="ECO:0000313" key="5">
    <source>
        <dbReference type="Proteomes" id="UP000245119"/>
    </source>
</evidence>
<evidence type="ECO:0000256" key="3">
    <source>
        <dbReference type="SAM" id="Phobius"/>
    </source>
</evidence>
<protein>
    <submittedName>
        <fullName evidence="4">Uncharacterized protein</fullName>
    </submittedName>
</protein>
<dbReference type="Proteomes" id="UP000245119">
    <property type="component" value="Linkage Group LG4"/>
</dbReference>
<evidence type="ECO:0000313" key="4">
    <source>
        <dbReference type="EMBL" id="PVD31242.1"/>
    </source>
</evidence>
<gene>
    <name evidence="4" type="ORF">C0Q70_06654</name>
</gene>
<comment type="caution">
    <text evidence="4">The sequence shown here is derived from an EMBL/GenBank/DDBJ whole genome shotgun (WGS) entry which is preliminary data.</text>
</comment>